<dbReference type="Proteomes" id="UP000314294">
    <property type="component" value="Unassembled WGS sequence"/>
</dbReference>
<comment type="caution">
    <text evidence="1">The sequence shown here is derived from an EMBL/GenBank/DDBJ whole genome shotgun (WGS) entry which is preliminary data.</text>
</comment>
<sequence>MKPGMLWTGVALDRGEESQGSKGRELVIAPMLAIYVIFVGSRGPGGAEQGVLVFAETQNDIDAVDAAPHSDDTSFPHLVEVAGASGAVHLTGSLALSDTFESTLVRPKSLTLARLSSETNTLRAAKSL</sequence>
<dbReference type="EMBL" id="SRLO01000002">
    <property type="protein sequence ID" value="TNN89279.1"/>
    <property type="molecule type" value="Genomic_DNA"/>
</dbReference>
<evidence type="ECO:0000313" key="1">
    <source>
        <dbReference type="EMBL" id="TNN89279.1"/>
    </source>
</evidence>
<reference evidence="1 2" key="1">
    <citation type="submission" date="2019-03" db="EMBL/GenBank/DDBJ databases">
        <title>First draft genome of Liparis tanakae, snailfish: a comprehensive survey of snailfish specific genes.</title>
        <authorList>
            <person name="Kim W."/>
            <person name="Song I."/>
            <person name="Jeong J.-H."/>
            <person name="Kim D."/>
            <person name="Kim S."/>
            <person name="Ryu S."/>
            <person name="Song J.Y."/>
            <person name="Lee S.K."/>
        </authorList>
    </citation>
    <scope>NUCLEOTIDE SEQUENCE [LARGE SCALE GENOMIC DNA]</scope>
    <source>
        <tissue evidence="1">Muscle</tissue>
    </source>
</reference>
<proteinExistence type="predicted"/>
<accession>A0A4Z2JG87</accession>
<name>A0A4Z2JG87_9TELE</name>
<keyword evidence="2" id="KW-1185">Reference proteome</keyword>
<organism evidence="1 2">
    <name type="scientific">Liparis tanakae</name>
    <name type="common">Tanaka's snailfish</name>
    <dbReference type="NCBI Taxonomy" id="230148"/>
    <lineage>
        <taxon>Eukaryota</taxon>
        <taxon>Metazoa</taxon>
        <taxon>Chordata</taxon>
        <taxon>Craniata</taxon>
        <taxon>Vertebrata</taxon>
        <taxon>Euteleostomi</taxon>
        <taxon>Actinopterygii</taxon>
        <taxon>Neopterygii</taxon>
        <taxon>Teleostei</taxon>
        <taxon>Neoteleostei</taxon>
        <taxon>Acanthomorphata</taxon>
        <taxon>Eupercaria</taxon>
        <taxon>Perciformes</taxon>
        <taxon>Cottioidei</taxon>
        <taxon>Cottales</taxon>
        <taxon>Liparidae</taxon>
        <taxon>Liparis</taxon>
    </lineage>
</organism>
<dbReference type="AlphaFoldDB" id="A0A4Z2JG87"/>
<evidence type="ECO:0000313" key="2">
    <source>
        <dbReference type="Proteomes" id="UP000314294"/>
    </source>
</evidence>
<protein>
    <submittedName>
        <fullName evidence="1">Uncharacterized protein</fullName>
    </submittedName>
</protein>
<gene>
    <name evidence="1" type="ORF">EYF80_000567</name>
</gene>